<dbReference type="Gene3D" id="3.30.420.10">
    <property type="entry name" value="Ribonuclease H-like superfamily/Ribonuclease H"/>
    <property type="match status" value="1"/>
</dbReference>
<accession>A0A174FGR8</accession>
<evidence type="ECO:0000256" key="1">
    <source>
        <dbReference type="ARBA" id="ARBA00022741"/>
    </source>
</evidence>
<keyword evidence="4" id="KW-0067">ATP-binding</keyword>
<evidence type="ECO:0000256" key="3">
    <source>
        <dbReference type="ARBA" id="ARBA00022839"/>
    </source>
</evidence>
<keyword evidence="3" id="KW-0269">Exonuclease</keyword>
<dbReference type="GO" id="GO:0004527">
    <property type="term" value="F:exonuclease activity"/>
    <property type="evidence" value="ECO:0007669"/>
    <property type="project" value="UniProtKB-KW"/>
</dbReference>
<proteinExistence type="inferred from homology"/>
<keyword evidence="3" id="KW-0540">Nuclease</keyword>
<keyword evidence="2 7" id="KW-0378">Hydrolase</keyword>
<dbReference type="InterPro" id="IPR012337">
    <property type="entry name" value="RNaseH-like_sf"/>
</dbReference>
<name>A0A174FGR8_9ACTN</name>
<dbReference type="InterPro" id="IPR045028">
    <property type="entry name" value="DinG/Rad3-like"/>
</dbReference>
<dbReference type="SMART" id="SM00487">
    <property type="entry name" value="DEXDc"/>
    <property type="match status" value="1"/>
</dbReference>
<organism evidence="7 8">
    <name type="scientific">Collinsella aerofaciens</name>
    <dbReference type="NCBI Taxonomy" id="74426"/>
    <lineage>
        <taxon>Bacteria</taxon>
        <taxon>Bacillati</taxon>
        <taxon>Actinomycetota</taxon>
        <taxon>Coriobacteriia</taxon>
        <taxon>Coriobacteriales</taxon>
        <taxon>Coriobacteriaceae</taxon>
        <taxon>Collinsella</taxon>
    </lineage>
</organism>
<dbReference type="EMBL" id="CYYP01000016">
    <property type="protein sequence ID" value="CUO47869.1"/>
    <property type="molecule type" value="Genomic_DNA"/>
</dbReference>
<dbReference type="PROSITE" id="PS51193">
    <property type="entry name" value="HELICASE_ATP_BIND_2"/>
    <property type="match status" value="1"/>
</dbReference>
<dbReference type="InterPro" id="IPR027417">
    <property type="entry name" value="P-loop_NTPase"/>
</dbReference>
<evidence type="ECO:0000313" key="8">
    <source>
        <dbReference type="Proteomes" id="UP000095468"/>
    </source>
</evidence>
<dbReference type="RefSeq" id="WP_055287291.1">
    <property type="nucleotide sequence ID" value="NZ_CYYP01000016.1"/>
</dbReference>
<evidence type="ECO:0000256" key="2">
    <source>
        <dbReference type="ARBA" id="ARBA00022801"/>
    </source>
</evidence>
<dbReference type="EC" id="3.6.4.12" evidence="7"/>
<dbReference type="GO" id="GO:0005524">
    <property type="term" value="F:ATP binding"/>
    <property type="evidence" value="ECO:0007669"/>
    <property type="project" value="UniProtKB-KW"/>
</dbReference>
<gene>
    <name evidence="7" type="primary">dinG</name>
    <name evidence="7" type="ORF">ERS852381_01665</name>
</gene>
<dbReference type="FunFam" id="3.30.420.10:FF:000045">
    <property type="entry name" value="3'-5' exonuclease DinG"/>
    <property type="match status" value="1"/>
</dbReference>
<dbReference type="Gene3D" id="3.40.50.300">
    <property type="entry name" value="P-loop containing nucleotide triphosphate hydrolases"/>
    <property type="match status" value="2"/>
</dbReference>
<dbReference type="InterPro" id="IPR014001">
    <property type="entry name" value="Helicase_ATP-bd"/>
</dbReference>
<keyword evidence="7" id="KW-0347">Helicase</keyword>
<dbReference type="Pfam" id="PF00929">
    <property type="entry name" value="RNase_T"/>
    <property type="match status" value="1"/>
</dbReference>
<sequence length="964" mass="106238">MLIEDAVLSGTPQFVIDSYATLAERAKTQSFGLIEEDVIVLDTETTGLSVQDNELIEISAARLSGREVVDRFDTFVHPKQLIPAEITELTSITNADVADAPSAVEAVAALADFVGGCPVIAHNATFDRSFIESVKGGVNVSDIWIDSLALSRIALPRLASHKLSFMADLFGCDSVSHRANADVDALCGVWRVLLVALTDLPQGLMARLADMHPDVPWSYRPIFSFLAGQNPGSIFSLSAARADVLKADRADDRVDADELPVLKMPSREEIEADYAPGGLVNRMYPTYEPRDEQIAMALEVRDALVTGTHRVIEAGTGVGKSMAYLVPFAEAARRNNITVGIATKSNNLADQLMYHELPKLAEQLDGGLSFCALKGYDHYPCLRKLERMSRGQVEITTKRDPADTLTAVAVIMAYVCQSADGDLDSLGIRWRSVNRPDFTTASRECARRLCPFFPDKCLVHGARRRAAHADVVVTNHSLLFRNVAAEGRILPPIRHWVIDEAHSIEREARRQWARVVSADESRVLFERLGGSSTGALSQVSRDLATSEGSTLYLGLTAKATSTVARASMAIADVFDGVRELGRRARGGYDNANLWIGPELRESDDWHDFLQSAYAAIDALEQADKCVDALVQAVAADKPEVVVDLGDISRRLHELAENLKLIIDGTDEHYVYSLQVNRRLRAGGESMTAERIDIGEALATEWLPEVHTAIFASATMTVSKSFEHFNHAVGLDRIGASTSSSLHLDSSYDFDSNMAVVVAGDIPDPRDRESYLTALERVLVDAHLAMGGSVLTLFTNRRDMEDLYARVEPKMARAGLELNCQQRNSSPRRLRDRFINEPTSSLFALKAFWEGFDASGETLRCVIIPKLPFSSPTDPLSCERNLREDRAWARYSLPEAVLEVKQAAGRLIRSSTDCGVLILADPRLVTKGYGKKFLTSLPTSSYQRIESAQIGHYLQLWRARHERRR</sequence>
<evidence type="ECO:0000256" key="4">
    <source>
        <dbReference type="ARBA" id="ARBA00022840"/>
    </source>
</evidence>
<dbReference type="InterPro" id="IPR006555">
    <property type="entry name" value="ATP-dep_Helicase_C"/>
</dbReference>
<dbReference type="GO" id="GO:0016818">
    <property type="term" value="F:hydrolase activity, acting on acid anhydrides, in phosphorus-containing anhydrides"/>
    <property type="evidence" value="ECO:0007669"/>
    <property type="project" value="InterPro"/>
</dbReference>
<dbReference type="Pfam" id="PF13307">
    <property type="entry name" value="Helicase_C_2"/>
    <property type="match status" value="1"/>
</dbReference>
<dbReference type="GO" id="GO:0003676">
    <property type="term" value="F:nucleic acid binding"/>
    <property type="evidence" value="ECO:0007669"/>
    <property type="project" value="InterPro"/>
</dbReference>
<dbReference type="InterPro" id="IPR014013">
    <property type="entry name" value="Helic_SF1/SF2_ATP-bd_DinG/Rad3"/>
</dbReference>
<dbReference type="SMART" id="SM00479">
    <property type="entry name" value="EXOIII"/>
    <property type="match status" value="1"/>
</dbReference>
<reference evidence="7 8" key="1">
    <citation type="submission" date="2015-09" db="EMBL/GenBank/DDBJ databases">
        <authorList>
            <consortium name="Pathogen Informatics"/>
        </authorList>
    </citation>
    <scope>NUCLEOTIDE SEQUENCE [LARGE SCALE GENOMIC DNA]</scope>
    <source>
        <strain evidence="7 8">2789STDY5608823</strain>
    </source>
</reference>
<comment type="similarity">
    <text evidence="5">Belongs to the helicase family. DinG subfamily.</text>
</comment>
<dbReference type="PANTHER" id="PTHR11472:SF34">
    <property type="entry name" value="REGULATOR OF TELOMERE ELONGATION HELICASE 1"/>
    <property type="match status" value="1"/>
</dbReference>
<dbReference type="Proteomes" id="UP000095468">
    <property type="component" value="Unassembled WGS sequence"/>
</dbReference>
<keyword evidence="1" id="KW-0547">Nucleotide-binding</keyword>
<evidence type="ECO:0000256" key="5">
    <source>
        <dbReference type="ARBA" id="ARBA00038058"/>
    </source>
</evidence>
<evidence type="ECO:0000313" key="7">
    <source>
        <dbReference type="EMBL" id="CUO47869.1"/>
    </source>
</evidence>
<dbReference type="InterPro" id="IPR036397">
    <property type="entry name" value="RNaseH_sf"/>
</dbReference>
<dbReference type="GO" id="GO:0006139">
    <property type="term" value="P:nucleobase-containing compound metabolic process"/>
    <property type="evidence" value="ECO:0007669"/>
    <property type="project" value="InterPro"/>
</dbReference>
<dbReference type="SMART" id="SM00491">
    <property type="entry name" value="HELICc2"/>
    <property type="match status" value="1"/>
</dbReference>
<dbReference type="InterPro" id="IPR013520">
    <property type="entry name" value="Ribonucl_H"/>
</dbReference>
<dbReference type="SUPFAM" id="SSF52540">
    <property type="entry name" value="P-loop containing nucleoside triphosphate hydrolases"/>
    <property type="match status" value="1"/>
</dbReference>
<dbReference type="AlphaFoldDB" id="A0A174FGR8"/>
<dbReference type="SUPFAM" id="SSF53098">
    <property type="entry name" value="Ribonuclease H-like"/>
    <property type="match status" value="1"/>
</dbReference>
<evidence type="ECO:0000259" key="6">
    <source>
        <dbReference type="PROSITE" id="PS51193"/>
    </source>
</evidence>
<dbReference type="GO" id="GO:0003678">
    <property type="term" value="F:DNA helicase activity"/>
    <property type="evidence" value="ECO:0007669"/>
    <property type="project" value="UniProtKB-EC"/>
</dbReference>
<protein>
    <submittedName>
        <fullName evidence="7">Probable ATP-dependent helicase dinG homolog</fullName>
        <ecNumber evidence="7">3.6.4.12</ecNumber>
    </submittedName>
</protein>
<feature type="domain" description="Helicase ATP-binding" evidence="6">
    <location>
        <begin position="279"/>
        <end position="559"/>
    </location>
</feature>
<dbReference type="PANTHER" id="PTHR11472">
    <property type="entry name" value="DNA REPAIR DEAD HELICASE RAD3/XP-D SUBFAMILY MEMBER"/>
    <property type="match status" value="1"/>
</dbReference>
<dbReference type="CDD" id="cd06127">
    <property type="entry name" value="DEDDh"/>
    <property type="match status" value="1"/>
</dbReference>